<dbReference type="GO" id="GO:0004674">
    <property type="term" value="F:protein serine/threonine kinase activity"/>
    <property type="evidence" value="ECO:0007669"/>
    <property type="project" value="UniProtKB-KW"/>
</dbReference>
<dbReference type="SUPFAM" id="SSF56112">
    <property type="entry name" value="Protein kinase-like (PK-like)"/>
    <property type="match status" value="1"/>
</dbReference>
<keyword evidence="3" id="KW-0547">Nucleotide-binding</keyword>
<evidence type="ECO:0000256" key="2">
    <source>
        <dbReference type="ARBA" id="ARBA00022679"/>
    </source>
</evidence>
<dbReference type="Pfam" id="PF00069">
    <property type="entry name" value="Pkinase"/>
    <property type="match status" value="1"/>
</dbReference>
<dbReference type="InterPro" id="IPR008271">
    <property type="entry name" value="Ser/Thr_kinase_AS"/>
</dbReference>
<keyword evidence="1" id="KW-0723">Serine/threonine-protein kinase</keyword>
<dbReference type="OrthoDB" id="40902at2759"/>
<dbReference type="CDD" id="cd05117">
    <property type="entry name" value="STKc_CAMK"/>
    <property type="match status" value="1"/>
</dbReference>
<evidence type="ECO:0000256" key="3">
    <source>
        <dbReference type="ARBA" id="ARBA00022741"/>
    </source>
</evidence>
<feature type="domain" description="Protein kinase" evidence="6">
    <location>
        <begin position="37"/>
        <end position="326"/>
    </location>
</feature>
<reference evidence="8" key="1">
    <citation type="journal article" date="2015" name="PLoS Genet.">
        <title>Genome Sequence and Transcriptome Analyses of Chrysochromulina tobin: Metabolic Tools for Enhanced Algal Fitness in the Prominent Order Prymnesiales (Haptophyceae).</title>
        <authorList>
            <person name="Hovde B.T."/>
            <person name="Deodato C.R."/>
            <person name="Hunsperger H.M."/>
            <person name="Ryken S.A."/>
            <person name="Yost W."/>
            <person name="Jha R.K."/>
            <person name="Patterson J."/>
            <person name="Monnat R.J. Jr."/>
            <person name="Barlow S.B."/>
            <person name="Starkenburg S.R."/>
            <person name="Cattolico R.A."/>
        </authorList>
    </citation>
    <scope>NUCLEOTIDE SEQUENCE</scope>
    <source>
        <strain evidence="8">CCMP291</strain>
    </source>
</reference>
<dbReference type="Gene3D" id="3.30.200.20">
    <property type="entry name" value="Phosphorylase Kinase, domain 1"/>
    <property type="match status" value="1"/>
</dbReference>
<keyword evidence="8" id="KW-1185">Reference proteome</keyword>
<gene>
    <name evidence="7" type="ORF">Ctob_013132</name>
</gene>
<dbReference type="AlphaFoldDB" id="A0A0M0KC84"/>
<keyword evidence="5" id="KW-0067">ATP-binding</keyword>
<comment type="caution">
    <text evidence="7">The sequence shown here is derived from an EMBL/GenBank/DDBJ whole genome shotgun (WGS) entry which is preliminary data.</text>
</comment>
<name>A0A0M0KC84_9EUKA</name>
<dbReference type="PROSITE" id="PS00108">
    <property type="entry name" value="PROTEIN_KINASE_ST"/>
    <property type="match status" value="1"/>
</dbReference>
<sequence>MTEEPKRTRRFLFRKKNTEKSLGGDTSGESVTTFYRYDKKKKLGEGAFAEVFKAQLVVPRKHGTAEDYAKVVNEDGTFRYNDLQKSSDMRQDVQYALKIIDRSKVEDMNDITREVAIMHVLSHPNIIQLYEVFYEPKTVTLVMELVSGGELFDRIVDKGSYSEKDAAGVVAQLCSALGYMHDKNIVHRDLKPENLLYALPAPDETLKLADFGLARTMAQGGQMMKTACGTPGYVAPEILANKGYDSPAVDMWSVGVILYIMLCGFPPFYEPELPALFDSILKARYDFPSPWWDEISDGAKNLVKGCLIVKPDKRLTAKQVLDNAWVQGEAPATILAGMRKALKKYRANQRLRKAALGIIANKRLERALAELRASQKHDDLVQDI</sequence>
<dbReference type="InterPro" id="IPR000719">
    <property type="entry name" value="Prot_kinase_dom"/>
</dbReference>
<evidence type="ECO:0000256" key="4">
    <source>
        <dbReference type="ARBA" id="ARBA00022777"/>
    </source>
</evidence>
<proteinExistence type="predicted"/>
<dbReference type="GO" id="GO:0005524">
    <property type="term" value="F:ATP binding"/>
    <property type="evidence" value="ECO:0007669"/>
    <property type="project" value="UniProtKB-KW"/>
</dbReference>
<dbReference type="EMBL" id="JWZX01000663">
    <property type="protein sequence ID" value="KOO36018.1"/>
    <property type="molecule type" value="Genomic_DNA"/>
</dbReference>
<evidence type="ECO:0000313" key="8">
    <source>
        <dbReference type="Proteomes" id="UP000037460"/>
    </source>
</evidence>
<dbReference type="Gene3D" id="1.10.510.10">
    <property type="entry name" value="Transferase(Phosphotransferase) domain 1"/>
    <property type="match status" value="1"/>
</dbReference>
<keyword evidence="4 7" id="KW-0418">Kinase</keyword>
<dbReference type="InterPro" id="IPR011009">
    <property type="entry name" value="Kinase-like_dom_sf"/>
</dbReference>
<dbReference type="PANTHER" id="PTHR24347">
    <property type="entry name" value="SERINE/THREONINE-PROTEIN KINASE"/>
    <property type="match status" value="1"/>
</dbReference>
<protein>
    <submittedName>
        <fullName evidence="7">Calcium calmodulin-dependent protein kinase type iv</fullName>
    </submittedName>
</protein>
<dbReference type="FunFam" id="1.10.510.10:FF:000026">
    <property type="entry name" value="Calcium/calmodulin-dependent protein kinase type 1"/>
    <property type="match status" value="1"/>
</dbReference>
<evidence type="ECO:0000259" key="6">
    <source>
        <dbReference type="PROSITE" id="PS50011"/>
    </source>
</evidence>
<evidence type="ECO:0000256" key="1">
    <source>
        <dbReference type="ARBA" id="ARBA00022527"/>
    </source>
</evidence>
<evidence type="ECO:0000256" key="5">
    <source>
        <dbReference type="ARBA" id="ARBA00022840"/>
    </source>
</evidence>
<dbReference type="Proteomes" id="UP000037460">
    <property type="component" value="Unassembled WGS sequence"/>
</dbReference>
<accession>A0A0M0KC84</accession>
<keyword evidence="2" id="KW-0808">Transferase</keyword>
<dbReference type="SMART" id="SM00220">
    <property type="entry name" value="S_TKc"/>
    <property type="match status" value="1"/>
</dbReference>
<dbReference type="PROSITE" id="PS50011">
    <property type="entry name" value="PROTEIN_KINASE_DOM"/>
    <property type="match status" value="1"/>
</dbReference>
<organism evidence="7 8">
    <name type="scientific">Chrysochromulina tobinii</name>
    <dbReference type="NCBI Taxonomy" id="1460289"/>
    <lineage>
        <taxon>Eukaryota</taxon>
        <taxon>Haptista</taxon>
        <taxon>Haptophyta</taxon>
        <taxon>Prymnesiophyceae</taxon>
        <taxon>Prymnesiales</taxon>
        <taxon>Chrysochromulinaceae</taxon>
        <taxon>Chrysochromulina</taxon>
    </lineage>
</organism>
<evidence type="ECO:0000313" key="7">
    <source>
        <dbReference type="EMBL" id="KOO36018.1"/>
    </source>
</evidence>